<sequence>MLKRKMAFALACLMSVGILAGCQKNSTGTTAKPGDNTPKTLKIWSFTDEVKTYALAYQKEHPEVKVEYTMIPMTNGEFQTKLKSTLQSGDVPDVVSLEISFVKEYVESSFLADISDLSPLTKDMKTYQYTLDIGSSQGKLKALSYQATPGAMFYRRSLAKKYLGTDDPVQVQAMVSDMNKFKDVAKKIKDASNGDTYMVASTGDFANLYFANRQKPWVENDKLVIDPKVNDLLDMAKDFRQNGYEAQATQWQEGWFAGMNDSLVDPATKKAKQVFSYLLPTWGLPYVLMQNGIPKDNADKTAKVGKDTTGDWACISGPMPYFWGGTYVGAIKNAKNLDTAKDFIKFMTLNETTLKNWATGVYNNAYLKAIDNTIGDTLGQGPGDFVSSQKVVDSIVSSFDNSAASKFIGGQNSYKAFQAAAPSINAKLIQASDDAIQRALNDPMANYASGKGTKEETIKAFKEAVKNALPDVKVE</sequence>
<feature type="signal peptide" evidence="2">
    <location>
        <begin position="1"/>
        <end position="20"/>
    </location>
</feature>
<keyword evidence="1 2" id="KW-0732">Signal</keyword>
<dbReference type="PANTHER" id="PTHR43649:SF33">
    <property type="entry name" value="POLYGALACTURONAN_RHAMNOGALACTURONAN-BINDING PROTEIN YTCQ"/>
    <property type="match status" value="1"/>
</dbReference>
<evidence type="ECO:0000256" key="2">
    <source>
        <dbReference type="SAM" id="SignalP"/>
    </source>
</evidence>
<dbReference type="PROSITE" id="PS51257">
    <property type="entry name" value="PROKAR_LIPOPROTEIN"/>
    <property type="match status" value="1"/>
</dbReference>
<proteinExistence type="predicted"/>
<name>A0ABS1T4I1_9CLOT</name>
<dbReference type="Proteomes" id="UP000632377">
    <property type="component" value="Unassembled WGS sequence"/>
</dbReference>
<comment type="caution">
    <text evidence="3">The sequence shown here is derived from an EMBL/GenBank/DDBJ whole genome shotgun (WGS) entry which is preliminary data.</text>
</comment>
<feature type="chain" id="PRO_5046426597" evidence="2">
    <location>
        <begin position="21"/>
        <end position="475"/>
    </location>
</feature>
<reference evidence="3 4" key="1">
    <citation type="submission" date="2021-01" db="EMBL/GenBank/DDBJ databases">
        <title>Genome public.</title>
        <authorList>
            <person name="Liu C."/>
            <person name="Sun Q."/>
        </authorList>
    </citation>
    <scope>NUCLEOTIDE SEQUENCE [LARGE SCALE GENOMIC DNA]</scope>
    <source>
        <strain evidence="3 4">YIM B02515</strain>
    </source>
</reference>
<organism evidence="3 4">
    <name type="scientific">Clostridium rhizosphaerae</name>
    <dbReference type="NCBI Taxonomy" id="2803861"/>
    <lineage>
        <taxon>Bacteria</taxon>
        <taxon>Bacillati</taxon>
        <taxon>Bacillota</taxon>
        <taxon>Clostridia</taxon>
        <taxon>Eubacteriales</taxon>
        <taxon>Clostridiaceae</taxon>
        <taxon>Clostridium</taxon>
    </lineage>
</organism>
<evidence type="ECO:0000313" key="3">
    <source>
        <dbReference type="EMBL" id="MBL4934233.1"/>
    </source>
</evidence>
<gene>
    <name evidence="3" type="ORF">JK636_00520</name>
</gene>
<dbReference type="SUPFAM" id="SSF53850">
    <property type="entry name" value="Periplasmic binding protein-like II"/>
    <property type="match status" value="1"/>
</dbReference>
<keyword evidence="4" id="KW-1185">Reference proteome</keyword>
<dbReference type="Gene3D" id="3.40.190.10">
    <property type="entry name" value="Periplasmic binding protein-like II"/>
    <property type="match status" value="1"/>
</dbReference>
<dbReference type="EMBL" id="JAESWC010000001">
    <property type="protein sequence ID" value="MBL4934233.1"/>
    <property type="molecule type" value="Genomic_DNA"/>
</dbReference>
<dbReference type="PANTHER" id="PTHR43649">
    <property type="entry name" value="ARABINOSE-BINDING PROTEIN-RELATED"/>
    <property type="match status" value="1"/>
</dbReference>
<accession>A0ABS1T4I1</accession>
<protein>
    <submittedName>
        <fullName evidence="3">Carbohydrate ABC transporter substrate-binding protein</fullName>
    </submittedName>
</protein>
<dbReference type="RefSeq" id="WP_202746881.1">
    <property type="nucleotide sequence ID" value="NZ_JAESWC010000001.1"/>
</dbReference>
<evidence type="ECO:0000256" key="1">
    <source>
        <dbReference type="ARBA" id="ARBA00022729"/>
    </source>
</evidence>
<dbReference type="InterPro" id="IPR050490">
    <property type="entry name" value="Bact_solute-bd_prot1"/>
</dbReference>
<evidence type="ECO:0000313" key="4">
    <source>
        <dbReference type="Proteomes" id="UP000632377"/>
    </source>
</evidence>